<dbReference type="InterPro" id="IPR036390">
    <property type="entry name" value="WH_DNA-bd_sf"/>
</dbReference>
<dbReference type="Proteomes" id="UP000574931">
    <property type="component" value="Unassembled WGS sequence"/>
</dbReference>
<keyword evidence="5" id="KW-1185">Reference proteome</keyword>
<feature type="domain" description="Plasmid replication protein C N-terminal" evidence="2">
    <location>
        <begin position="28"/>
        <end position="185"/>
    </location>
</feature>
<name>A0A849KM56_9HYPH</name>
<accession>A0A849KM56</accession>
<dbReference type="RefSeq" id="WP_124915756.1">
    <property type="nucleotide sequence ID" value="NZ_JABFCY010000006.1"/>
</dbReference>
<dbReference type="InterPro" id="IPR021760">
    <property type="entry name" value="RepC_C"/>
</dbReference>
<reference evidence="4 5" key="1">
    <citation type="submission" date="2020-05" db="EMBL/GenBank/DDBJ databases">
        <title>Draft Genome Sequence of Ochrobactrum soli Isolated from Stable Fly Gut.</title>
        <authorList>
            <person name="Pileggi M.T."/>
            <person name="Vazhakkala L.J."/>
            <person name="Wong C.N."/>
        </authorList>
    </citation>
    <scope>NUCLEOTIDE SEQUENCE [LARGE SCALE GENOMIC DNA]</scope>
    <source>
        <strain evidence="4 5">MTP-C0764</strain>
    </source>
</reference>
<dbReference type="Gene3D" id="1.10.10.10">
    <property type="entry name" value="Winged helix-like DNA-binding domain superfamily/Winged helix DNA-binding domain"/>
    <property type="match status" value="1"/>
</dbReference>
<proteinExistence type="predicted"/>
<evidence type="ECO:0000313" key="4">
    <source>
        <dbReference type="EMBL" id="NNU60737.1"/>
    </source>
</evidence>
<dbReference type="NCBIfam" id="NF040974">
    <property type="entry name" value="RepABC_RepC"/>
    <property type="match status" value="1"/>
</dbReference>
<keyword evidence="1" id="KW-0175">Coiled coil</keyword>
<feature type="domain" description="Plasmid replication protein C C-terminal" evidence="3">
    <location>
        <begin position="299"/>
        <end position="397"/>
    </location>
</feature>
<dbReference type="AlphaFoldDB" id="A0A849KM56"/>
<sequence>MQILESITSTFRGRRMAFGQLKPSSPTKLDGKTVNRWAIYKELCIAKSVFGINDRCLAVISSLLSFLPENEITVKNGLVVFPSNRQLSLRAHGMPESTVRRHIATLIESGLIARRDSPNGKRYAYKNEAGQVEEAFGFSLAPLLYRAEEISQAAKRIQADAALLKRKREQITLQRRDLTQMINAALADSPSSFWQDVHLRFRVIVDAIPRRASTTELQNILDKLTALRAEIDKALIQMNNIEEMSTNHNQNERHHIESLPESHFESQNIKMNDLKVSSSSFTETTIKTSKPDLTKQISLDTVLRACPDIKDYKPTGITSWRDLIEATRTVSTFLGITRSAYHEAFQVMGVEGLSATIAGILQRISEIGSAGGYLRSLTHKARVGEFSIAQMLLSLMKANRSQHALS</sequence>
<evidence type="ECO:0000256" key="1">
    <source>
        <dbReference type="SAM" id="Coils"/>
    </source>
</evidence>
<organism evidence="4 5">
    <name type="scientific">Ochrobactrum soli</name>
    <dbReference type="NCBI Taxonomy" id="2448455"/>
    <lineage>
        <taxon>Bacteria</taxon>
        <taxon>Pseudomonadati</taxon>
        <taxon>Pseudomonadota</taxon>
        <taxon>Alphaproteobacteria</taxon>
        <taxon>Hyphomicrobiales</taxon>
        <taxon>Brucellaceae</taxon>
        <taxon>Brucella/Ochrobactrum group</taxon>
        <taxon>Ochrobactrum</taxon>
    </lineage>
</organism>
<dbReference type="SUPFAM" id="SSF46785">
    <property type="entry name" value="Winged helix' DNA-binding domain"/>
    <property type="match status" value="1"/>
</dbReference>
<dbReference type="InterPro" id="IPR047611">
    <property type="entry name" value="RepABC_RepC"/>
</dbReference>
<comment type="caution">
    <text evidence="4">The sequence shown here is derived from an EMBL/GenBank/DDBJ whole genome shotgun (WGS) entry which is preliminary data.</text>
</comment>
<dbReference type="InterPro" id="IPR005090">
    <property type="entry name" value="RepC_N"/>
</dbReference>
<dbReference type="Pfam" id="PF11800">
    <property type="entry name" value="RP-C_C"/>
    <property type="match status" value="1"/>
</dbReference>
<dbReference type="NCBIfam" id="NF010396">
    <property type="entry name" value="PRK13824.1"/>
    <property type="match status" value="1"/>
</dbReference>
<dbReference type="Pfam" id="PF03428">
    <property type="entry name" value="RP-C"/>
    <property type="match status" value="1"/>
</dbReference>
<evidence type="ECO:0000259" key="2">
    <source>
        <dbReference type="Pfam" id="PF03428"/>
    </source>
</evidence>
<protein>
    <submittedName>
        <fullName evidence="4">Replication initiation protein RepC</fullName>
    </submittedName>
</protein>
<feature type="coiled-coil region" evidence="1">
    <location>
        <begin position="217"/>
        <end position="244"/>
    </location>
</feature>
<evidence type="ECO:0000259" key="3">
    <source>
        <dbReference type="Pfam" id="PF11800"/>
    </source>
</evidence>
<dbReference type="EMBL" id="JABFCY010000006">
    <property type="protein sequence ID" value="NNU60737.1"/>
    <property type="molecule type" value="Genomic_DNA"/>
</dbReference>
<dbReference type="InterPro" id="IPR036388">
    <property type="entry name" value="WH-like_DNA-bd_sf"/>
</dbReference>
<evidence type="ECO:0000313" key="5">
    <source>
        <dbReference type="Proteomes" id="UP000574931"/>
    </source>
</evidence>
<gene>
    <name evidence="4" type="ORF">HKX02_10750</name>
</gene>
<feature type="coiled-coil region" evidence="1">
    <location>
        <begin position="147"/>
        <end position="174"/>
    </location>
</feature>